<name>C5FJ40_ARTOC</name>
<accession>C5FJ40</accession>
<keyword evidence="2" id="KW-1185">Reference proteome</keyword>
<dbReference type="RefSeq" id="XP_002849255.1">
    <property type="nucleotide sequence ID" value="XM_002849209.1"/>
</dbReference>
<evidence type="ECO:0000313" key="2">
    <source>
        <dbReference type="Proteomes" id="UP000002035"/>
    </source>
</evidence>
<dbReference type="GeneID" id="9223192"/>
<gene>
    <name evidence="1" type="ORF">MCYG_02189</name>
</gene>
<reference evidence="2" key="1">
    <citation type="journal article" date="2012" name="MBio">
        <title>Comparative genome analysis of Trichophyton rubrum and related dermatophytes reveals candidate genes involved in infection.</title>
        <authorList>
            <person name="Martinez D.A."/>
            <person name="Oliver B.G."/>
            <person name="Graeser Y."/>
            <person name="Goldberg J.M."/>
            <person name="Li W."/>
            <person name="Martinez-Rossi N.M."/>
            <person name="Monod M."/>
            <person name="Shelest E."/>
            <person name="Barton R.C."/>
            <person name="Birch E."/>
            <person name="Brakhage A.A."/>
            <person name="Chen Z."/>
            <person name="Gurr S.J."/>
            <person name="Heiman D."/>
            <person name="Heitman J."/>
            <person name="Kosti I."/>
            <person name="Rossi A."/>
            <person name="Saif S."/>
            <person name="Samalova M."/>
            <person name="Saunders C.W."/>
            <person name="Shea T."/>
            <person name="Summerbell R.C."/>
            <person name="Xu J."/>
            <person name="Young S."/>
            <person name="Zeng Q."/>
            <person name="Birren B.W."/>
            <person name="Cuomo C.A."/>
            <person name="White T.C."/>
        </authorList>
    </citation>
    <scope>NUCLEOTIDE SEQUENCE [LARGE SCALE GENOMIC DNA]</scope>
    <source>
        <strain evidence="2">ATCC MYA-4605 / CBS 113480</strain>
    </source>
</reference>
<dbReference type="VEuPathDB" id="FungiDB:MCYG_02189"/>
<dbReference type="HOGENOM" id="CLU_813724_0_0_1"/>
<protein>
    <submittedName>
        <fullName evidence="1">Uncharacterized protein</fullName>
    </submittedName>
</protein>
<organism evidence="1 2">
    <name type="scientific">Arthroderma otae (strain ATCC MYA-4605 / CBS 113480)</name>
    <name type="common">Microsporum canis</name>
    <dbReference type="NCBI Taxonomy" id="554155"/>
    <lineage>
        <taxon>Eukaryota</taxon>
        <taxon>Fungi</taxon>
        <taxon>Dikarya</taxon>
        <taxon>Ascomycota</taxon>
        <taxon>Pezizomycotina</taxon>
        <taxon>Eurotiomycetes</taxon>
        <taxon>Eurotiomycetidae</taxon>
        <taxon>Onygenales</taxon>
        <taxon>Arthrodermataceae</taxon>
        <taxon>Microsporum</taxon>
    </lineage>
</organism>
<evidence type="ECO:0000313" key="1">
    <source>
        <dbReference type="EMBL" id="EEQ29370.1"/>
    </source>
</evidence>
<dbReference type="Proteomes" id="UP000002035">
    <property type="component" value="Unassembled WGS sequence"/>
</dbReference>
<sequence>MKTQVLLQNLLTEVLGGCFRLPMNRHQRTSITSGRCSPGLQTVVPLRDKTTLSPMGVYRQVFAHKTVAVSLTILNGDVRSFFDSPKCYGNSPSAAKDLLDPRIRRQTVVRNIRRKYRIWGEGKTKSIDLIVFSNEDVDCWKPLRFGSGLSPMDLDPTVNIEGAYGSRSGHLTITDAFGTPTALVITEDRFRFAPFHAPCYFLIGAGMWKTLLFSVPVALPSGTYAPLFSSRTARSRVSTFLSVHLNVQANSRKIFTLLQRYNDAVKFAQTSYSVACPLRIHSFPAEYLSTTLPTRPKDPTYQCYGILSAEYGKLDPRVLQKKMLRRFTGPIIHRLQFWVVE</sequence>
<dbReference type="AlphaFoldDB" id="C5FJ40"/>
<dbReference type="EMBL" id="DS995702">
    <property type="protein sequence ID" value="EEQ29370.1"/>
    <property type="molecule type" value="Genomic_DNA"/>
</dbReference>
<proteinExistence type="predicted"/>